<evidence type="ECO:0000259" key="1">
    <source>
        <dbReference type="Pfam" id="PF15919"/>
    </source>
</evidence>
<name>A0A7T1AP14_ATRLM</name>
<dbReference type="EMBL" id="CP065383">
    <property type="protein sequence ID" value="QPM69426.1"/>
    <property type="molecule type" value="Genomic_DNA"/>
</dbReference>
<sequence>MKFKVVITYDPEYEGYVVDVPELIGCMSQGKTFDEALSNIKDAIRGWLEVEKRHGRLNYFEENEVFLGEVTI</sequence>
<reference evidence="2 3" key="1">
    <citation type="journal article" date="2021" name="Nat. Commun.">
        <title>Isolation of a member of the candidate phylum Atribacteria reveals a unique cell membrane structure.</title>
        <authorList>
            <person name="Taiki K."/>
            <person name="Nobu M.K."/>
            <person name="Kusada H."/>
            <person name="Meng X.-Y."/>
            <person name="Hosoki N."/>
            <person name="Uematsu K."/>
            <person name="Yoshioka H."/>
            <person name="Kamagata Y."/>
            <person name="Tamaki H."/>
        </authorList>
    </citation>
    <scope>NUCLEOTIDE SEQUENCE [LARGE SCALE GENOMIC DNA]</scope>
    <source>
        <strain evidence="2 3">RT761</strain>
    </source>
</reference>
<evidence type="ECO:0000313" key="3">
    <source>
        <dbReference type="Proteomes" id="UP000594463"/>
    </source>
</evidence>
<dbReference type="PANTHER" id="PTHR34504:SF2">
    <property type="entry name" value="UPF0150 PROTEIN SSL0259"/>
    <property type="match status" value="1"/>
</dbReference>
<dbReference type="Proteomes" id="UP000594463">
    <property type="component" value="Chromosome"/>
</dbReference>
<dbReference type="InterPro" id="IPR031807">
    <property type="entry name" value="HicB-like"/>
</dbReference>
<dbReference type="InterPro" id="IPR035069">
    <property type="entry name" value="TTHA1013/TTHA0281-like"/>
</dbReference>
<dbReference type="PANTHER" id="PTHR34504">
    <property type="entry name" value="ANTITOXIN HICB"/>
    <property type="match status" value="1"/>
</dbReference>
<dbReference type="Pfam" id="PF15919">
    <property type="entry name" value="HicB_lk_antitox"/>
    <property type="match status" value="1"/>
</dbReference>
<protein>
    <recommendedName>
        <fullName evidence="1">HicB-like antitoxin of toxin-antitoxin system domain-containing protein</fullName>
    </recommendedName>
</protein>
<evidence type="ECO:0000313" key="2">
    <source>
        <dbReference type="EMBL" id="QPM69426.1"/>
    </source>
</evidence>
<dbReference type="AlphaFoldDB" id="A0A7T1AP14"/>
<dbReference type="InterPro" id="IPR051404">
    <property type="entry name" value="TA_system_antitoxin"/>
</dbReference>
<feature type="domain" description="HicB-like antitoxin of toxin-antitoxin system" evidence="1">
    <location>
        <begin position="4"/>
        <end position="50"/>
    </location>
</feature>
<dbReference type="RefSeq" id="WP_218111902.1">
    <property type="nucleotide sequence ID" value="NZ_CP065383.1"/>
</dbReference>
<keyword evidence="3" id="KW-1185">Reference proteome</keyword>
<organism evidence="2 3">
    <name type="scientific">Atribacter laminatus</name>
    <dbReference type="NCBI Taxonomy" id="2847778"/>
    <lineage>
        <taxon>Bacteria</taxon>
        <taxon>Pseudomonadati</taxon>
        <taxon>Atribacterota</taxon>
        <taxon>Atribacteria</taxon>
        <taxon>Atribacterales</taxon>
        <taxon>Atribacteraceae</taxon>
        <taxon>Atribacter</taxon>
    </lineage>
</organism>
<dbReference type="KEGG" id="alam:RT761_02659"/>
<proteinExistence type="predicted"/>
<dbReference type="SUPFAM" id="SSF143100">
    <property type="entry name" value="TTHA1013/TTHA0281-like"/>
    <property type="match status" value="1"/>
</dbReference>
<accession>A0A7T1AP14</accession>
<dbReference type="Gene3D" id="3.30.160.250">
    <property type="match status" value="1"/>
</dbReference>
<gene>
    <name evidence="2" type="ORF">RT761_02659</name>
</gene>